<evidence type="ECO:0000256" key="2">
    <source>
        <dbReference type="ARBA" id="ARBA00022741"/>
    </source>
</evidence>
<organism evidence="15 16">
    <name type="scientific">Pseudoduganella lutea</name>
    <dbReference type="NCBI Taxonomy" id="321985"/>
    <lineage>
        <taxon>Bacteria</taxon>
        <taxon>Pseudomonadati</taxon>
        <taxon>Pseudomonadota</taxon>
        <taxon>Betaproteobacteria</taxon>
        <taxon>Burkholderiales</taxon>
        <taxon>Oxalobacteraceae</taxon>
        <taxon>Telluria group</taxon>
        <taxon>Pseudoduganella</taxon>
    </lineage>
</organism>
<evidence type="ECO:0000256" key="4">
    <source>
        <dbReference type="ARBA" id="ARBA00022806"/>
    </source>
</evidence>
<evidence type="ECO:0000256" key="3">
    <source>
        <dbReference type="ARBA" id="ARBA00022801"/>
    </source>
</evidence>
<evidence type="ECO:0000256" key="13">
    <source>
        <dbReference type="SAM" id="MobiDB-lite"/>
    </source>
</evidence>
<name>A0A4P6KW13_9BURK</name>
<keyword evidence="4 12" id="KW-0347">Helicase</keyword>
<dbReference type="Pfam" id="PF00580">
    <property type="entry name" value="UvrD-helicase"/>
    <property type="match status" value="1"/>
</dbReference>
<dbReference type="Gene3D" id="1.10.10.160">
    <property type="match status" value="1"/>
</dbReference>
<dbReference type="PANTHER" id="PTHR11070:SF2">
    <property type="entry name" value="ATP-DEPENDENT DNA HELICASE SRS2"/>
    <property type="match status" value="1"/>
</dbReference>
<dbReference type="GO" id="GO:0016887">
    <property type="term" value="F:ATP hydrolysis activity"/>
    <property type="evidence" value="ECO:0007669"/>
    <property type="project" value="RHEA"/>
</dbReference>
<feature type="domain" description="UvrD-like helicase ATP-binding" evidence="14">
    <location>
        <begin position="53"/>
        <end position="351"/>
    </location>
</feature>
<comment type="similarity">
    <text evidence="1">Belongs to the helicase family. UvrD subfamily.</text>
</comment>
<dbReference type="InterPro" id="IPR014016">
    <property type="entry name" value="UvrD-like_ATP-bd"/>
</dbReference>
<evidence type="ECO:0000313" key="15">
    <source>
        <dbReference type="EMBL" id="QBE62348.1"/>
    </source>
</evidence>
<dbReference type="Proteomes" id="UP000290637">
    <property type="component" value="Chromosome"/>
</dbReference>
<dbReference type="GO" id="GO:0000725">
    <property type="term" value="P:recombinational repair"/>
    <property type="evidence" value="ECO:0007669"/>
    <property type="project" value="TreeGrafter"/>
</dbReference>
<reference evidence="15 16" key="1">
    <citation type="submission" date="2019-02" db="EMBL/GenBank/DDBJ databases">
        <title>Draft Genome Sequences of Six Type Strains of the Genus Massilia.</title>
        <authorList>
            <person name="Miess H."/>
            <person name="Frediansyhah A."/>
            <person name="Gross H."/>
        </authorList>
    </citation>
    <scope>NUCLEOTIDE SEQUENCE [LARGE SCALE GENOMIC DNA]</scope>
    <source>
        <strain evidence="15 16">DSM 17473</strain>
    </source>
</reference>
<dbReference type="AlphaFoldDB" id="A0A4P6KW13"/>
<dbReference type="EC" id="5.6.2.4" evidence="9"/>
<dbReference type="GO" id="GO:0003677">
    <property type="term" value="F:DNA binding"/>
    <property type="evidence" value="ECO:0007669"/>
    <property type="project" value="UniProtKB-KW"/>
</dbReference>
<dbReference type="InterPro" id="IPR027417">
    <property type="entry name" value="P-loop_NTPase"/>
</dbReference>
<evidence type="ECO:0000256" key="6">
    <source>
        <dbReference type="ARBA" id="ARBA00023125"/>
    </source>
</evidence>
<feature type="binding site" evidence="12">
    <location>
        <begin position="74"/>
        <end position="81"/>
    </location>
    <ligand>
        <name>ATP</name>
        <dbReference type="ChEBI" id="CHEBI:30616"/>
    </ligand>
</feature>
<dbReference type="InterPro" id="IPR000212">
    <property type="entry name" value="DNA_helicase_UvrD/REP"/>
</dbReference>
<comment type="catalytic activity">
    <reaction evidence="11">
        <text>ATP + H2O = ADP + phosphate + H(+)</text>
        <dbReference type="Rhea" id="RHEA:13065"/>
        <dbReference type="ChEBI" id="CHEBI:15377"/>
        <dbReference type="ChEBI" id="CHEBI:15378"/>
        <dbReference type="ChEBI" id="CHEBI:30616"/>
        <dbReference type="ChEBI" id="CHEBI:43474"/>
        <dbReference type="ChEBI" id="CHEBI:456216"/>
        <dbReference type="EC" id="5.6.2.4"/>
    </reaction>
</comment>
<evidence type="ECO:0000256" key="1">
    <source>
        <dbReference type="ARBA" id="ARBA00009922"/>
    </source>
</evidence>
<protein>
    <recommendedName>
        <fullName evidence="9">DNA 3'-5' helicase</fullName>
        <ecNumber evidence="9">5.6.2.4</ecNumber>
    </recommendedName>
    <alternativeName>
        <fullName evidence="10">DNA 3'-5' helicase II</fullName>
    </alternativeName>
</protein>
<keyword evidence="6" id="KW-0238">DNA-binding</keyword>
<keyword evidence="2 12" id="KW-0547">Nucleotide-binding</keyword>
<dbReference type="EMBL" id="CP035913">
    <property type="protein sequence ID" value="QBE62348.1"/>
    <property type="molecule type" value="Genomic_DNA"/>
</dbReference>
<dbReference type="Gene3D" id="1.10.486.10">
    <property type="entry name" value="PCRA, domain 4"/>
    <property type="match status" value="1"/>
</dbReference>
<dbReference type="Pfam" id="PF13361">
    <property type="entry name" value="UvrD_C"/>
    <property type="match status" value="1"/>
</dbReference>
<dbReference type="KEGG" id="plue:EWM63_04590"/>
<keyword evidence="16" id="KW-1185">Reference proteome</keyword>
<evidence type="ECO:0000256" key="10">
    <source>
        <dbReference type="ARBA" id="ARBA00034923"/>
    </source>
</evidence>
<accession>A0A4P6KW13</accession>
<feature type="region of interest" description="Disordered" evidence="13">
    <location>
        <begin position="1"/>
        <end position="29"/>
    </location>
</feature>
<proteinExistence type="inferred from homology"/>
<keyword evidence="3 12" id="KW-0378">Hydrolase</keyword>
<comment type="catalytic activity">
    <reaction evidence="8">
        <text>Couples ATP hydrolysis with the unwinding of duplex DNA by translocating in the 3'-5' direction.</text>
        <dbReference type="EC" id="5.6.2.4"/>
    </reaction>
</comment>
<dbReference type="PANTHER" id="PTHR11070">
    <property type="entry name" value="UVRD / RECB / PCRA DNA HELICASE FAMILY MEMBER"/>
    <property type="match status" value="1"/>
</dbReference>
<dbReference type="Gene3D" id="3.40.50.300">
    <property type="entry name" value="P-loop containing nucleotide triphosphate hydrolases"/>
    <property type="match status" value="3"/>
</dbReference>
<keyword evidence="5 12" id="KW-0067">ATP-binding</keyword>
<sequence>MPGQACGAIFSGPARGNDRIPSPASGNKVPATINSHRRHVMTQEAPRFAPQTIRPTDEQVAIQLSRDKTVVIRANAGAAKTTTLALRIGEAIARGLPPEHILTLTFTQEARDVLQRRLVEVGIPAATAARLRVATFEQFSIDALETLEQRPVPQIRHIKELKPYVDEALQNASDKYAGKIDYLVSDTSTAGLSQFFHTQLELKATLRLQADLDGLGEDEISDALSVGISTALTITEYEHLRLRSRDRVQFRGPFDATYDLACMLDGDPELRQELPRPRIILCDELHDLNEASFHLLLHMIVPDYTYFIGAGDIDQVIHSRLGASDEFMRSRFVAAFPATATYSLTYSFRHGPHLAYAAGAFKNKAADSVLDLRTDIREVDYGPGGASCAERVVETVRLWTKAGKAAEDCTILVREPYQAIDIENSLMQAGLAYRTLEMPRYLDREEILFLRGMIAIALDDFAATDKARRGPIFDAVATFAEVSFTRDDNVDQMRQAVIDEPVALTWLFTGRVDQRGSKDVRDRVARVIDALIDASRSQAPDLVLGAMRQQLGSLLEFIRSEEESHGDTALMRALAHVDEDVNTLIGYLERSVLVVDAQTLLNMLRNHLLTLLSKLDQVVAGDVKQRMARVIAYMRDAGPDAPAHDVLRHICVLMDIEALAKRLYVHAHEARVVRRSIAGFIKAAEDLRLNLREFSEWIATADRYGSRARQKNCVQLDCVRNAKGKEFGHVILPFLEVDEFPFARADRAEEENLFYVAITRAISALTLVCPSDATLRSPFVDRMQIDRNRSRAELALTRNGQRQAAPARIEFRANGDDWARARKLGAHWDGTRKVFFLVPGQSPEPFKEWIEGGRPV</sequence>
<evidence type="ECO:0000256" key="12">
    <source>
        <dbReference type="PROSITE-ProRule" id="PRU00560"/>
    </source>
</evidence>
<evidence type="ECO:0000259" key="14">
    <source>
        <dbReference type="PROSITE" id="PS51198"/>
    </source>
</evidence>
<evidence type="ECO:0000256" key="5">
    <source>
        <dbReference type="ARBA" id="ARBA00022840"/>
    </source>
</evidence>
<dbReference type="GO" id="GO:0005524">
    <property type="term" value="F:ATP binding"/>
    <property type="evidence" value="ECO:0007669"/>
    <property type="project" value="UniProtKB-UniRule"/>
</dbReference>
<dbReference type="SUPFAM" id="SSF52540">
    <property type="entry name" value="P-loop containing nucleoside triphosphate hydrolases"/>
    <property type="match status" value="1"/>
</dbReference>
<evidence type="ECO:0000313" key="16">
    <source>
        <dbReference type="Proteomes" id="UP000290637"/>
    </source>
</evidence>
<evidence type="ECO:0000256" key="11">
    <source>
        <dbReference type="ARBA" id="ARBA00048988"/>
    </source>
</evidence>
<dbReference type="GO" id="GO:0043138">
    <property type="term" value="F:3'-5' DNA helicase activity"/>
    <property type="evidence" value="ECO:0007669"/>
    <property type="project" value="UniProtKB-EC"/>
</dbReference>
<dbReference type="InterPro" id="IPR013986">
    <property type="entry name" value="DExx_box_DNA_helicase_dom_sf"/>
</dbReference>
<evidence type="ECO:0000256" key="8">
    <source>
        <dbReference type="ARBA" id="ARBA00034617"/>
    </source>
</evidence>
<evidence type="ECO:0000256" key="7">
    <source>
        <dbReference type="ARBA" id="ARBA00023235"/>
    </source>
</evidence>
<keyword evidence="7" id="KW-0413">Isomerase</keyword>
<dbReference type="PROSITE" id="PS51198">
    <property type="entry name" value="UVRD_HELICASE_ATP_BIND"/>
    <property type="match status" value="1"/>
</dbReference>
<dbReference type="OrthoDB" id="9792687at2"/>
<gene>
    <name evidence="15" type="ORF">EWM63_04590</name>
</gene>
<evidence type="ECO:0000256" key="9">
    <source>
        <dbReference type="ARBA" id="ARBA00034808"/>
    </source>
</evidence>
<dbReference type="InterPro" id="IPR014017">
    <property type="entry name" value="DNA_helicase_UvrD-like_C"/>
</dbReference>